<dbReference type="CDD" id="cd02966">
    <property type="entry name" value="TlpA_like_family"/>
    <property type="match status" value="1"/>
</dbReference>
<keyword evidence="1" id="KW-0676">Redox-active center</keyword>
<dbReference type="GO" id="GO:0016209">
    <property type="term" value="F:antioxidant activity"/>
    <property type="evidence" value="ECO:0007669"/>
    <property type="project" value="InterPro"/>
</dbReference>
<dbReference type="AlphaFoldDB" id="A0A0B7IRV3"/>
<dbReference type="PANTHER" id="PTHR42852">
    <property type="entry name" value="THIOL:DISULFIDE INTERCHANGE PROTEIN DSBE"/>
    <property type="match status" value="1"/>
</dbReference>
<dbReference type="SUPFAM" id="SSF52833">
    <property type="entry name" value="Thioredoxin-like"/>
    <property type="match status" value="1"/>
</dbReference>
<dbReference type="HOGENOM" id="CLU_042529_11_1_4"/>
<dbReference type="GO" id="GO:0015036">
    <property type="term" value="F:disulfide oxidoreductase activity"/>
    <property type="evidence" value="ECO:0007669"/>
    <property type="project" value="UniProtKB-ARBA"/>
</dbReference>
<evidence type="ECO:0000256" key="1">
    <source>
        <dbReference type="ARBA" id="ARBA00023284"/>
    </source>
</evidence>
<dbReference type="OrthoDB" id="9811352at2"/>
<feature type="domain" description="Thioredoxin" evidence="2">
    <location>
        <begin position="40"/>
        <end position="181"/>
    </location>
</feature>
<dbReference type="PROSITE" id="PS00194">
    <property type="entry name" value="THIOREDOXIN_1"/>
    <property type="match status" value="1"/>
</dbReference>
<dbReference type="PROSITE" id="PS51352">
    <property type="entry name" value="THIOREDOXIN_2"/>
    <property type="match status" value="1"/>
</dbReference>
<dbReference type="KEGG" id="mbac:BN1209_0012"/>
<dbReference type="InterPro" id="IPR050553">
    <property type="entry name" value="Thioredoxin_ResA/DsbE_sf"/>
</dbReference>
<dbReference type="PANTHER" id="PTHR42852:SF13">
    <property type="entry name" value="PROTEIN DIPZ"/>
    <property type="match status" value="1"/>
</dbReference>
<dbReference type="EMBL" id="LN794158">
    <property type="protein sequence ID" value="CEN55074.1"/>
    <property type="molecule type" value="Genomic_DNA"/>
</dbReference>
<protein>
    <submittedName>
        <fullName evidence="3">Alkyl hydroperoxide reductase/ Thiol specific antioxidant/ Mal allergen</fullName>
    </submittedName>
</protein>
<dbReference type="InterPro" id="IPR036249">
    <property type="entry name" value="Thioredoxin-like_sf"/>
</dbReference>
<reference evidence="4" key="1">
    <citation type="submission" date="2014-12" db="EMBL/GenBank/DDBJ databases">
        <authorList>
            <person name="Salcher M.M."/>
        </authorList>
    </citation>
    <scope>NUCLEOTIDE SEQUENCE [LARGE SCALE GENOMIC DNA]</scope>
    <source>
        <strain evidence="4">MMS-10A-171</strain>
    </source>
</reference>
<evidence type="ECO:0000313" key="3">
    <source>
        <dbReference type="EMBL" id="CEN55074.1"/>
    </source>
</evidence>
<dbReference type="RefSeq" id="WP_045750418.1">
    <property type="nucleotide sequence ID" value="NZ_LN794158.1"/>
</dbReference>
<proteinExistence type="predicted"/>
<organism evidence="3 4">
    <name type="scientific">Candidatus Methylopumilus turicensis</name>
    <dbReference type="NCBI Taxonomy" id="1581680"/>
    <lineage>
        <taxon>Bacteria</taxon>
        <taxon>Pseudomonadati</taxon>
        <taxon>Pseudomonadota</taxon>
        <taxon>Betaproteobacteria</taxon>
        <taxon>Nitrosomonadales</taxon>
        <taxon>Methylophilaceae</taxon>
        <taxon>Candidatus Methylopumilus</taxon>
    </lineage>
</organism>
<sequence>MQSYGRLLIAFILSVLTGWFLFQQFANKAPLETTSVAAISIDNNALMNTRFKDMNGEQQSLKQWQGKVIVLNFWATWCPPCREEMPELSEMQKQYHQKNVVIVGLSTEDLDTTKAFMKNAPVSYPILSGDLEAMRLAERLGNDRGILPYTVIIDKDGTVVTHFFGRVNQQLLEKTLIPLLKVSSSNEKQ</sequence>
<dbReference type="Proteomes" id="UP000056322">
    <property type="component" value="Chromosome 1"/>
</dbReference>
<evidence type="ECO:0000259" key="2">
    <source>
        <dbReference type="PROSITE" id="PS51352"/>
    </source>
</evidence>
<gene>
    <name evidence="3" type="ORF">BN1209_0012</name>
</gene>
<dbReference type="Pfam" id="PF00578">
    <property type="entry name" value="AhpC-TSA"/>
    <property type="match status" value="1"/>
</dbReference>
<name>A0A0B7IRV3_9PROT</name>
<evidence type="ECO:0000313" key="4">
    <source>
        <dbReference type="Proteomes" id="UP000056322"/>
    </source>
</evidence>
<dbReference type="InterPro" id="IPR013766">
    <property type="entry name" value="Thioredoxin_domain"/>
</dbReference>
<dbReference type="Gene3D" id="3.40.30.10">
    <property type="entry name" value="Glutaredoxin"/>
    <property type="match status" value="1"/>
</dbReference>
<dbReference type="InterPro" id="IPR000866">
    <property type="entry name" value="AhpC/TSA"/>
</dbReference>
<dbReference type="InterPro" id="IPR017937">
    <property type="entry name" value="Thioredoxin_CS"/>
</dbReference>
<accession>A0A0B7IRV3</accession>
<dbReference type="STRING" id="1581680.BN1209_0012"/>
<keyword evidence="4" id="KW-1185">Reference proteome</keyword>